<feature type="compositionally biased region" description="Basic and acidic residues" evidence="2">
    <location>
        <begin position="362"/>
        <end position="375"/>
    </location>
</feature>
<keyword evidence="1" id="KW-0175">Coiled coil</keyword>
<dbReference type="EMBL" id="GL377565">
    <property type="protein sequence ID" value="EFJ37794.1"/>
    <property type="molecule type" value="Genomic_DNA"/>
</dbReference>
<dbReference type="Proteomes" id="UP000001514">
    <property type="component" value="Unassembled WGS sequence"/>
</dbReference>
<dbReference type="PANTHER" id="PTHR34462">
    <property type="entry name" value="OS05G0587400 PROTEIN"/>
    <property type="match status" value="1"/>
</dbReference>
<dbReference type="Gramene" id="EFJ37794">
    <property type="protein sequence ID" value="EFJ37794"/>
    <property type="gene ID" value="SELMODRAFT_402395"/>
</dbReference>
<dbReference type="FunCoup" id="D8QQH6">
    <property type="interactions" value="2228"/>
</dbReference>
<accession>D8QQH6</accession>
<evidence type="ECO:0000313" key="4">
    <source>
        <dbReference type="Proteomes" id="UP000001514"/>
    </source>
</evidence>
<reference evidence="3 4" key="1">
    <citation type="journal article" date="2011" name="Science">
        <title>The Selaginella genome identifies genetic changes associated with the evolution of vascular plants.</title>
        <authorList>
            <person name="Banks J.A."/>
            <person name="Nishiyama T."/>
            <person name="Hasebe M."/>
            <person name="Bowman J.L."/>
            <person name="Gribskov M."/>
            <person name="dePamphilis C."/>
            <person name="Albert V.A."/>
            <person name="Aono N."/>
            <person name="Aoyama T."/>
            <person name="Ambrose B.A."/>
            <person name="Ashton N.W."/>
            <person name="Axtell M.J."/>
            <person name="Barker E."/>
            <person name="Barker M.S."/>
            <person name="Bennetzen J.L."/>
            <person name="Bonawitz N.D."/>
            <person name="Chapple C."/>
            <person name="Cheng C."/>
            <person name="Correa L.G."/>
            <person name="Dacre M."/>
            <person name="DeBarry J."/>
            <person name="Dreyer I."/>
            <person name="Elias M."/>
            <person name="Engstrom E.M."/>
            <person name="Estelle M."/>
            <person name="Feng L."/>
            <person name="Finet C."/>
            <person name="Floyd S.K."/>
            <person name="Frommer W.B."/>
            <person name="Fujita T."/>
            <person name="Gramzow L."/>
            <person name="Gutensohn M."/>
            <person name="Harholt J."/>
            <person name="Hattori M."/>
            <person name="Heyl A."/>
            <person name="Hirai T."/>
            <person name="Hiwatashi Y."/>
            <person name="Ishikawa M."/>
            <person name="Iwata M."/>
            <person name="Karol K.G."/>
            <person name="Koehler B."/>
            <person name="Kolukisaoglu U."/>
            <person name="Kubo M."/>
            <person name="Kurata T."/>
            <person name="Lalonde S."/>
            <person name="Li K."/>
            <person name="Li Y."/>
            <person name="Litt A."/>
            <person name="Lyons E."/>
            <person name="Manning G."/>
            <person name="Maruyama T."/>
            <person name="Michael T.P."/>
            <person name="Mikami K."/>
            <person name="Miyazaki S."/>
            <person name="Morinaga S."/>
            <person name="Murata T."/>
            <person name="Mueller-Roeber B."/>
            <person name="Nelson D.R."/>
            <person name="Obara M."/>
            <person name="Oguri Y."/>
            <person name="Olmstead R.G."/>
            <person name="Onodera N."/>
            <person name="Petersen B.L."/>
            <person name="Pils B."/>
            <person name="Prigge M."/>
            <person name="Rensing S.A."/>
            <person name="Riano-Pachon D.M."/>
            <person name="Roberts A.W."/>
            <person name="Sato Y."/>
            <person name="Scheller H.V."/>
            <person name="Schulz B."/>
            <person name="Schulz C."/>
            <person name="Shakirov E.V."/>
            <person name="Shibagaki N."/>
            <person name="Shinohara N."/>
            <person name="Shippen D.E."/>
            <person name="Soerensen I."/>
            <person name="Sotooka R."/>
            <person name="Sugimoto N."/>
            <person name="Sugita M."/>
            <person name="Sumikawa N."/>
            <person name="Tanurdzic M."/>
            <person name="Theissen G."/>
            <person name="Ulvskov P."/>
            <person name="Wakazuki S."/>
            <person name="Weng J.K."/>
            <person name="Willats W.W."/>
            <person name="Wipf D."/>
            <person name="Wolf P.G."/>
            <person name="Yang L."/>
            <person name="Zimmer A.D."/>
            <person name="Zhu Q."/>
            <person name="Mitros T."/>
            <person name="Hellsten U."/>
            <person name="Loque D."/>
            <person name="Otillar R."/>
            <person name="Salamov A."/>
            <person name="Schmutz J."/>
            <person name="Shapiro H."/>
            <person name="Lindquist E."/>
            <person name="Lucas S."/>
            <person name="Rokhsar D."/>
            <person name="Grigoriev I.V."/>
        </authorList>
    </citation>
    <scope>NUCLEOTIDE SEQUENCE [LARGE SCALE GENOMIC DNA]</scope>
</reference>
<feature type="coiled-coil region" evidence="1">
    <location>
        <begin position="187"/>
        <end position="239"/>
    </location>
</feature>
<feature type="region of interest" description="Disordered" evidence="2">
    <location>
        <begin position="309"/>
        <end position="346"/>
    </location>
</feature>
<dbReference type="OrthoDB" id="1883104at2759"/>
<dbReference type="eggNOG" id="ENOG502QR6W">
    <property type="taxonomic scope" value="Eukaryota"/>
</dbReference>
<dbReference type="HOGENOM" id="CLU_528287_0_0_1"/>
<name>D8QQH6_SELML</name>
<sequence length="516" mass="57177">MSTETPGAQRRPVNKRVNAEGGGFNAAYPHKAFKTVVAIPPTNAAAATPGMDGQLCTPFQQTLKEAYSTPSTGRTLTPLTPKLSGKRDVVHRLRQQLKNRDEMIMQMQTQILEQSRIIHVHQLRIGDLELLLTAANRSLFVAEQEIEQLQKLLAECCSCRSASCQVRKLGSLHVEDKVFKAQKRWTCENQHKDMRDLVSEARRLTEKLKVVGENKRGQAREYEKEVRRVRSELSEAKNLASKNASLFQACDKERAKLSGTLTKLQQKLESQAIKLEHRRASRFSEFSGDPVAVCTEGQESENMVDASAPMCSSASHSSSVGTGMESGDFTADCRDIQSPPPSQRRWEDEISQLSFEMKQVVVRDKEQDSPKHSTEESPVVRIGSPEAYVRSRSRKNSSSESSDGSFKRFVFDMNRDSGGGVVMLNHTDESYFGTRILPSAGASQPASTATLSPFSKMMAKLDLLQPSPAASLTDSLIVVEKIERSIGSVDSAFDRILYDNTLDDMVRVCSPPDGSE</sequence>
<dbReference type="PANTHER" id="PTHR34462:SF1">
    <property type="entry name" value="OS05G0587400 PROTEIN"/>
    <property type="match status" value="1"/>
</dbReference>
<gene>
    <name evidence="3" type="ORF">SELMODRAFT_402395</name>
</gene>
<evidence type="ECO:0000256" key="1">
    <source>
        <dbReference type="SAM" id="Coils"/>
    </source>
</evidence>
<proteinExistence type="predicted"/>
<feature type="region of interest" description="Disordered" evidence="2">
    <location>
        <begin position="362"/>
        <end position="405"/>
    </location>
</feature>
<evidence type="ECO:0000256" key="2">
    <source>
        <dbReference type="SAM" id="MobiDB-lite"/>
    </source>
</evidence>
<dbReference type="AlphaFoldDB" id="D8QQH6"/>
<dbReference type="InParanoid" id="D8QQH6"/>
<feature type="compositionally biased region" description="Low complexity" evidence="2">
    <location>
        <begin position="309"/>
        <end position="319"/>
    </location>
</feature>
<organism evidence="4">
    <name type="scientific">Selaginella moellendorffii</name>
    <name type="common">Spikemoss</name>
    <dbReference type="NCBI Taxonomy" id="88036"/>
    <lineage>
        <taxon>Eukaryota</taxon>
        <taxon>Viridiplantae</taxon>
        <taxon>Streptophyta</taxon>
        <taxon>Embryophyta</taxon>
        <taxon>Tracheophyta</taxon>
        <taxon>Lycopodiopsida</taxon>
        <taxon>Selaginellales</taxon>
        <taxon>Selaginellaceae</taxon>
        <taxon>Selaginella</taxon>
    </lineage>
</organism>
<dbReference type="STRING" id="88036.D8QQH6"/>
<protein>
    <submittedName>
        <fullName evidence="3">Uncharacterized protein</fullName>
    </submittedName>
</protein>
<evidence type="ECO:0000313" key="3">
    <source>
        <dbReference type="EMBL" id="EFJ37794.1"/>
    </source>
</evidence>
<keyword evidence="4" id="KW-1185">Reference proteome</keyword>
<dbReference type="KEGG" id="smo:SELMODRAFT_402395"/>